<dbReference type="EMBL" id="CAEZXP010000001">
    <property type="protein sequence ID" value="CAB4686003.1"/>
    <property type="molecule type" value="Genomic_DNA"/>
</dbReference>
<dbReference type="Gene3D" id="3.40.50.620">
    <property type="entry name" value="HUPs"/>
    <property type="match status" value="1"/>
</dbReference>
<evidence type="ECO:0000313" key="1">
    <source>
        <dbReference type="EMBL" id="CAB4686003.1"/>
    </source>
</evidence>
<protein>
    <submittedName>
        <fullName evidence="1">Unannotated protein</fullName>
    </submittedName>
</protein>
<dbReference type="AlphaFoldDB" id="A0A6J6NNM1"/>
<organism evidence="1">
    <name type="scientific">freshwater metagenome</name>
    <dbReference type="NCBI Taxonomy" id="449393"/>
    <lineage>
        <taxon>unclassified sequences</taxon>
        <taxon>metagenomes</taxon>
        <taxon>ecological metagenomes</taxon>
    </lineage>
</organism>
<accession>A0A6J6NNM1</accession>
<dbReference type="InterPro" id="IPR014729">
    <property type="entry name" value="Rossmann-like_a/b/a_fold"/>
</dbReference>
<name>A0A6J6NNM1_9ZZZZ</name>
<sequence>MVNETGSSRRILVVANETLDGDAIHEVLASRHLEAGGVQAFVVAPALNSRLRHWASDIDRARREAERRLRRCIERLELEGITAQGWVGDSNPMQALTDALQITKVDEVLIATHPEGRSNWLERGLVDRARAAVDLPLMHVVVDTTPHVAVLAGRAA</sequence>
<gene>
    <name evidence="1" type="ORF">UFOPK2399_00292</name>
</gene>
<dbReference type="SUPFAM" id="SSF52402">
    <property type="entry name" value="Adenine nucleotide alpha hydrolases-like"/>
    <property type="match status" value="1"/>
</dbReference>
<proteinExistence type="predicted"/>
<reference evidence="1" key="1">
    <citation type="submission" date="2020-05" db="EMBL/GenBank/DDBJ databases">
        <authorList>
            <person name="Chiriac C."/>
            <person name="Salcher M."/>
            <person name="Ghai R."/>
            <person name="Kavagutti S V."/>
        </authorList>
    </citation>
    <scope>NUCLEOTIDE SEQUENCE</scope>
</reference>